<evidence type="ECO:0000256" key="9">
    <source>
        <dbReference type="PROSITE-ProRule" id="PRU00703"/>
    </source>
</evidence>
<dbReference type="Pfam" id="PF00571">
    <property type="entry name" value="CBS"/>
    <property type="match status" value="2"/>
</dbReference>
<feature type="transmembrane region" description="Helical" evidence="11">
    <location>
        <begin position="89"/>
        <end position="110"/>
    </location>
</feature>
<evidence type="ECO:0000256" key="10">
    <source>
        <dbReference type="PROSITE-ProRule" id="PRU01193"/>
    </source>
</evidence>
<sequence>MLVLWYFLAAFLCLLVSGVLSAADSALAAVSHHHVEEEREDGRRGADAVWRILHDLPTHVNVLVFVRLFFEAAATVFIAIAYDRVFDASWQMVVCSVVTAAIAVFVLTGVSPRTIGRRRALVVSLALGPLVSGLRTALGPVARVLVWAGNLLTPAQVYRDGPFVTEDQLKDLVERAAGSDVIEVEERDMIQSIFAFGDTRTYRVMVPRTDLVTVRTGTTLDKAMTLFLRSGFSRVPVTGEDVDDVRGVLYLKDVARRLHTHPEDAGLRVEDLARAVAFVPDTKPVDDLLRQMQLDSTHVAVVVDEYGGTAGIITIEDIVEEIVGEIDDEHDRSDEDIEELEPGLYRVSTRMQIQDLAEYFDTRIEEDDVTTVGGLLAKEIDRVPIAGSTAVIAGLRIEALPGSGRRHRITHVLVSRDEQENEKPS</sequence>
<keyword evidence="5" id="KW-0677">Repeat</keyword>
<dbReference type="PANTHER" id="PTHR22777">
    <property type="entry name" value="HEMOLYSIN-RELATED"/>
    <property type="match status" value="1"/>
</dbReference>
<evidence type="ECO:0000256" key="2">
    <source>
        <dbReference type="ARBA" id="ARBA00006337"/>
    </source>
</evidence>
<keyword evidence="3" id="KW-1003">Cell membrane</keyword>
<feature type="domain" description="CBS" evidence="13">
    <location>
        <begin position="272"/>
        <end position="329"/>
    </location>
</feature>
<evidence type="ECO:0000259" key="13">
    <source>
        <dbReference type="PROSITE" id="PS51371"/>
    </source>
</evidence>
<organism evidence="15 16">
    <name type="scientific">Brevibacterium samyangense</name>
    <dbReference type="NCBI Taxonomy" id="366888"/>
    <lineage>
        <taxon>Bacteria</taxon>
        <taxon>Bacillati</taxon>
        <taxon>Actinomycetota</taxon>
        <taxon>Actinomycetes</taxon>
        <taxon>Micrococcales</taxon>
        <taxon>Brevibacteriaceae</taxon>
        <taxon>Brevibacterium</taxon>
    </lineage>
</organism>
<dbReference type="InterPro" id="IPR000644">
    <property type="entry name" value="CBS_dom"/>
</dbReference>
<evidence type="ECO:0000256" key="6">
    <source>
        <dbReference type="ARBA" id="ARBA00022989"/>
    </source>
</evidence>
<reference evidence="15 16" key="1">
    <citation type="journal article" date="2019" name="Int. J. Syst. Evol. Microbiol.">
        <title>The Global Catalogue of Microorganisms (GCM) 10K type strain sequencing project: providing services to taxonomists for standard genome sequencing and annotation.</title>
        <authorList>
            <consortium name="The Broad Institute Genomics Platform"/>
            <consortium name="The Broad Institute Genome Sequencing Center for Infectious Disease"/>
            <person name="Wu L."/>
            <person name="Ma J."/>
        </authorList>
    </citation>
    <scope>NUCLEOTIDE SEQUENCE [LARGE SCALE GENOMIC DNA]</scope>
    <source>
        <strain evidence="15 16">JCM 14546</strain>
    </source>
</reference>
<keyword evidence="4 10" id="KW-0812">Transmembrane</keyword>
<dbReference type="InterPro" id="IPR016169">
    <property type="entry name" value="FAD-bd_PCMH_sub2"/>
</dbReference>
<dbReference type="Proteomes" id="UP001500755">
    <property type="component" value="Unassembled WGS sequence"/>
</dbReference>
<dbReference type="PROSITE" id="PS51371">
    <property type="entry name" value="CBS"/>
    <property type="match status" value="2"/>
</dbReference>
<dbReference type="InterPro" id="IPR005170">
    <property type="entry name" value="Transptr-assoc_dom"/>
</dbReference>
<evidence type="ECO:0000256" key="3">
    <source>
        <dbReference type="ARBA" id="ARBA00022475"/>
    </source>
</evidence>
<dbReference type="InterPro" id="IPR044751">
    <property type="entry name" value="Ion_transp-like_CBS"/>
</dbReference>
<evidence type="ECO:0000256" key="4">
    <source>
        <dbReference type="ARBA" id="ARBA00022692"/>
    </source>
</evidence>
<keyword evidence="16" id="KW-1185">Reference proteome</keyword>
<dbReference type="RefSeq" id="WP_344309136.1">
    <property type="nucleotide sequence ID" value="NZ_BAAANO010000017.1"/>
</dbReference>
<evidence type="ECO:0000259" key="14">
    <source>
        <dbReference type="PROSITE" id="PS51846"/>
    </source>
</evidence>
<feature type="domain" description="CNNM transmembrane" evidence="14">
    <location>
        <begin position="1"/>
        <end position="186"/>
    </location>
</feature>
<dbReference type="SMART" id="SM01091">
    <property type="entry name" value="CorC_HlyC"/>
    <property type="match status" value="1"/>
</dbReference>
<accession>A0ABN2TH19</accession>
<dbReference type="Gene3D" id="3.10.580.10">
    <property type="entry name" value="CBS-domain"/>
    <property type="match status" value="1"/>
</dbReference>
<keyword evidence="8 10" id="KW-0472">Membrane</keyword>
<name>A0ABN2TH19_9MICO</name>
<gene>
    <name evidence="15" type="ORF">GCM10009755_19120</name>
</gene>
<evidence type="ECO:0000313" key="15">
    <source>
        <dbReference type="EMBL" id="GAA2008759.1"/>
    </source>
</evidence>
<evidence type="ECO:0000256" key="11">
    <source>
        <dbReference type="SAM" id="Phobius"/>
    </source>
</evidence>
<feature type="transmembrane region" description="Helical" evidence="11">
    <location>
        <begin position="60"/>
        <end position="82"/>
    </location>
</feature>
<evidence type="ECO:0000256" key="8">
    <source>
        <dbReference type="ARBA" id="ARBA00023136"/>
    </source>
</evidence>
<dbReference type="Pfam" id="PF03471">
    <property type="entry name" value="CorC_HlyC"/>
    <property type="match status" value="1"/>
</dbReference>
<dbReference type="InterPro" id="IPR002550">
    <property type="entry name" value="CNNM"/>
</dbReference>
<feature type="domain" description="CBS" evidence="13">
    <location>
        <begin position="205"/>
        <end position="265"/>
    </location>
</feature>
<evidence type="ECO:0000256" key="12">
    <source>
        <dbReference type="SAM" id="SignalP"/>
    </source>
</evidence>
<dbReference type="Gene3D" id="3.30.465.10">
    <property type="match status" value="1"/>
</dbReference>
<dbReference type="InterPro" id="IPR036318">
    <property type="entry name" value="FAD-bd_PCMH-like_sf"/>
</dbReference>
<evidence type="ECO:0000313" key="16">
    <source>
        <dbReference type="Proteomes" id="UP001500755"/>
    </source>
</evidence>
<dbReference type="SUPFAM" id="SSF56176">
    <property type="entry name" value="FAD-binding/transporter-associated domain-like"/>
    <property type="match status" value="1"/>
</dbReference>
<dbReference type="SMART" id="SM00116">
    <property type="entry name" value="CBS"/>
    <property type="match status" value="2"/>
</dbReference>
<dbReference type="CDD" id="cd04590">
    <property type="entry name" value="CBS_pair_CorC_HlyC_assoc"/>
    <property type="match status" value="1"/>
</dbReference>
<evidence type="ECO:0000256" key="5">
    <source>
        <dbReference type="ARBA" id="ARBA00022737"/>
    </source>
</evidence>
<dbReference type="EMBL" id="BAAANO010000017">
    <property type="protein sequence ID" value="GAA2008759.1"/>
    <property type="molecule type" value="Genomic_DNA"/>
</dbReference>
<evidence type="ECO:0000256" key="1">
    <source>
        <dbReference type="ARBA" id="ARBA00004651"/>
    </source>
</evidence>
<feature type="chain" id="PRO_5045862612" evidence="12">
    <location>
        <begin position="23"/>
        <end position="425"/>
    </location>
</feature>
<comment type="similarity">
    <text evidence="2">Belongs to the UPF0053 family.</text>
</comment>
<keyword evidence="7 9" id="KW-0129">CBS domain</keyword>
<proteinExistence type="inferred from homology"/>
<comment type="caution">
    <text evidence="15">The sequence shown here is derived from an EMBL/GenBank/DDBJ whole genome shotgun (WGS) entry which is preliminary data.</text>
</comment>
<protein>
    <submittedName>
        <fullName evidence="15">Hemolysin family protein</fullName>
    </submittedName>
</protein>
<keyword evidence="12" id="KW-0732">Signal</keyword>
<dbReference type="InterPro" id="IPR046342">
    <property type="entry name" value="CBS_dom_sf"/>
</dbReference>
<comment type="subcellular location">
    <subcellularLocation>
        <location evidence="1">Cell membrane</location>
        <topology evidence="1">Multi-pass membrane protein</topology>
    </subcellularLocation>
</comment>
<feature type="signal peptide" evidence="12">
    <location>
        <begin position="1"/>
        <end position="22"/>
    </location>
</feature>
<dbReference type="SUPFAM" id="SSF54631">
    <property type="entry name" value="CBS-domain pair"/>
    <property type="match status" value="1"/>
</dbReference>
<dbReference type="Pfam" id="PF01595">
    <property type="entry name" value="CNNM"/>
    <property type="match status" value="1"/>
</dbReference>
<dbReference type="PROSITE" id="PS51846">
    <property type="entry name" value="CNNM"/>
    <property type="match status" value="1"/>
</dbReference>
<evidence type="ECO:0000256" key="7">
    <source>
        <dbReference type="ARBA" id="ARBA00023122"/>
    </source>
</evidence>
<dbReference type="PANTHER" id="PTHR22777:SF32">
    <property type="entry name" value="UPF0053 INNER MEMBRANE PROTEIN YFJD"/>
    <property type="match status" value="1"/>
</dbReference>
<keyword evidence="6 10" id="KW-1133">Transmembrane helix</keyword>